<dbReference type="Proteomes" id="UP001161247">
    <property type="component" value="Chromosome 4"/>
</dbReference>
<accession>A0AAV1D0Q0</accession>
<sequence>MANEEEAPDFDALLTKVITLMGEIIEEHRVRFLAIEEDLGFDQELNQVLDVKVSDIGSLKLINCAKMLTLIFQRAVDLAQILYVHEDFLSFYAPPTAPSTIIPELKNTIGEMHAREPTGTHTHAYSVHKISGALDDYVKEASRHHFYMNRIISFKEQGSTGNMADWFEDGDLRAIIM</sequence>
<keyword evidence="2" id="KW-1185">Reference proteome</keyword>
<gene>
    <name evidence="1" type="ORF">OLC1_LOCUS11056</name>
</gene>
<reference evidence="1" key="1">
    <citation type="submission" date="2023-03" db="EMBL/GenBank/DDBJ databases">
        <authorList>
            <person name="Julca I."/>
        </authorList>
    </citation>
    <scope>NUCLEOTIDE SEQUENCE</scope>
</reference>
<evidence type="ECO:0000313" key="2">
    <source>
        <dbReference type="Proteomes" id="UP001161247"/>
    </source>
</evidence>
<evidence type="ECO:0000313" key="1">
    <source>
        <dbReference type="EMBL" id="CAI9101470.1"/>
    </source>
</evidence>
<proteinExistence type="predicted"/>
<protein>
    <submittedName>
        <fullName evidence="1">OLC1v1038804C1</fullName>
    </submittedName>
</protein>
<name>A0AAV1D0Q0_OLDCO</name>
<dbReference type="EMBL" id="OX459121">
    <property type="protein sequence ID" value="CAI9101470.1"/>
    <property type="molecule type" value="Genomic_DNA"/>
</dbReference>
<dbReference type="AlphaFoldDB" id="A0AAV1D0Q0"/>
<organism evidence="1 2">
    <name type="scientific">Oldenlandia corymbosa var. corymbosa</name>
    <dbReference type="NCBI Taxonomy" id="529605"/>
    <lineage>
        <taxon>Eukaryota</taxon>
        <taxon>Viridiplantae</taxon>
        <taxon>Streptophyta</taxon>
        <taxon>Embryophyta</taxon>
        <taxon>Tracheophyta</taxon>
        <taxon>Spermatophyta</taxon>
        <taxon>Magnoliopsida</taxon>
        <taxon>eudicotyledons</taxon>
        <taxon>Gunneridae</taxon>
        <taxon>Pentapetalae</taxon>
        <taxon>asterids</taxon>
        <taxon>lamiids</taxon>
        <taxon>Gentianales</taxon>
        <taxon>Rubiaceae</taxon>
        <taxon>Rubioideae</taxon>
        <taxon>Spermacoceae</taxon>
        <taxon>Hedyotis-Oldenlandia complex</taxon>
        <taxon>Oldenlandia</taxon>
    </lineage>
</organism>